<keyword evidence="3" id="KW-1185">Reference proteome</keyword>
<dbReference type="PANTHER" id="PTHR43316:SF3">
    <property type="entry name" value="HALOACID DEHALOGENASE, TYPE II (AFU_ORTHOLOGUE AFUA_2G07750)-RELATED"/>
    <property type="match status" value="1"/>
</dbReference>
<dbReference type="GO" id="GO:0016787">
    <property type="term" value="F:hydrolase activity"/>
    <property type="evidence" value="ECO:0007669"/>
    <property type="project" value="UniProtKB-KW"/>
</dbReference>
<dbReference type="STRING" id="1430326.B8W66_06095"/>
<dbReference type="RefSeq" id="WP_085324128.1">
    <property type="nucleotide sequence ID" value="NZ_NCXP01000004.1"/>
</dbReference>
<evidence type="ECO:0000256" key="1">
    <source>
        <dbReference type="ARBA" id="ARBA00022801"/>
    </source>
</evidence>
<sequence length="217" mass="24017">MSTHAIVFDRDGVLTRFDWAGAREVLLRITHLPLEELGDRWQAWLNGRALDDALDESEQIRAFLSNVARDLELGRQAHDELLRLDYASFAQGYPDARPALEEARRRGLKVGVLTNNSMLVSPRRMLASAALDDLVDVALSSQMIGAAKPDPQAYRAIAQALGVATTSCLFFDNIATWVEGARRTGMRAYLVDRSGEPRDGVVRDLSRLDAILAQEAV</sequence>
<dbReference type="SFLD" id="SFLDS00003">
    <property type="entry name" value="Haloacid_Dehalogenase"/>
    <property type="match status" value="1"/>
</dbReference>
<dbReference type="SUPFAM" id="SSF56784">
    <property type="entry name" value="HAD-like"/>
    <property type="match status" value="1"/>
</dbReference>
<proteinExistence type="predicted"/>
<dbReference type="OrthoDB" id="9810501at2"/>
<dbReference type="InterPro" id="IPR036412">
    <property type="entry name" value="HAD-like_sf"/>
</dbReference>
<dbReference type="PANTHER" id="PTHR43316">
    <property type="entry name" value="HYDROLASE, HALOACID DELAHOGENASE-RELATED"/>
    <property type="match status" value="1"/>
</dbReference>
<evidence type="ECO:0000313" key="3">
    <source>
        <dbReference type="Proteomes" id="UP000193247"/>
    </source>
</evidence>
<protein>
    <submittedName>
        <fullName evidence="2">HAD family hydrolase</fullName>
    </submittedName>
</protein>
<dbReference type="Gene3D" id="3.40.50.1000">
    <property type="entry name" value="HAD superfamily/HAD-like"/>
    <property type="match status" value="1"/>
</dbReference>
<name>A0A1X2LZG2_9MYCO</name>
<dbReference type="InterPro" id="IPR006439">
    <property type="entry name" value="HAD-SF_hydro_IA"/>
</dbReference>
<accession>A0A1X2LZG2</accession>
<dbReference type="InterPro" id="IPR023214">
    <property type="entry name" value="HAD_sf"/>
</dbReference>
<dbReference type="CDD" id="cd02603">
    <property type="entry name" value="HAD_sEH-N_like"/>
    <property type="match status" value="1"/>
</dbReference>
<comment type="caution">
    <text evidence="2">The sequence shown here is derived from an EMBL/GenBank/DDBJ whole genome shotgun (WGS) entry which is preliminary data.</text>
</comment>
<keyword evidence="1 2" id="KW-0378">Hydrolase</keyword>
<dbReference type="InterPro" id="IPR051540">
    <property type="entry name" value="S-2-haloacid_dehalogenase"/>
</dbReference>
<gene>
    <name evidence="2" type="ORF">B8W66_06095</name>
</gene>
<organism evidence="2 3">
    <name type="scientific">Mycobacterium decipiens</name>
    <dbReference type="NCBI Taxonomy" id="1430326"/>
    <lineage>
        <taxon>Bacteria</taxon>
        <taxon>Bacillati</taxon>
        <taxon>Actinomycetota</taxon>
        <taxon>Actinomycetes</taxon>
        <taxon>Mycobacteriales</taxon>
        <taxon>Mycobacteriaceae</taxon>
        <taxon>Mycobacterium</taxon>
    </lineage>
</organism>
<dbReference type="AlphaFoldDB" id="A0A1X2LZG2"/>
<dbReference type="SFLD" id="SFLDG01129">
    <property type="entry name" value="C1.5:_HAD__Beta-PGM__Phosphata"/>
    <property type="match status" value="1"/>
</dbReference>
<evidence type="ECO:0000313" key="2">
    <source>
        <dbReference type="EMBL" id="OSC42089.1"/>
    </source>
</evidence>
<dbReference type="Pfam" id="PF00702">
    <property type="entry name" value="Hydrolase"/>
    <property type="match status" value="1"/>
</dbReference>
<dbReference type="Proteomes" id="UP000193247">
    <property type="component" value="Unassembled WGS sequence"/>
</dbReference>
<dbReference type="NCBIfam" id="TIGR01509">
    <property type="entry name" value="HAD-SF-IA-v3"/>
    <property type="match status" value="1"/>
</dbReference>
<dbReference type="EMBL" id="NCXP01000004">
    <property type="protein sequence ID" value="OSC42089.1"/>
    <property type="molecule type" value="Genomic_DNA"/>
</dbReference>
<reference evidence="2 3" key="1">
    <citation type="submission" date="2017-04" db="EMBL/GenBank/DDBJ databases">
        <title>The new phylogeny of genus Mycobacterium.</title>
        <authorList>
            <person name="Tortoli E."/>
            <person name="Trovato A."/>
            <person name="Cirillo D.M."/>
        </authorList>
    </citation>
    <scope>NUCLEOTIDE SEQUENCE [LARGE SCALE GENOMIC DNA]</scope>
    <source>
        <strain evidence="2 3">TBL 1200985</strain>
    </source>
</reference>